<dbReference type="EMBL" id="MRDB01000024">
    <property type="protein sequence ID" value="RKL38078.1"/>
    <property type="molecule type" value="Genomic_DNA"/>
</dbReference>
<name>A0A420T984_GIBIN</name>
<dbReference type="AlphaFoldDB" id="A0A420T984"/>
<sequence>MFKKEMIPGCNQSQNGHNAAESERGMNSASIIPDPRSSPETRASKPSSDDTPPDSFRRDLPRHVPTGISFASNPLRPPWLSWLPEQGDDRPEPQLGLDSNGLCPGCAELITMSVRNPTLTSEVPPNPRIRYRLQEECKLCPLLFYAYRQRPSQAANITPQGYVEMVTFSLVKQTPRTLNIIQGPRSHYSDSAGPPGAGDTICVAVKALLRKNVFERPWDEKAILLDLGAFIALCVDEDIQTSPSGAQPIVIRDTSDRFEPSLVLEWLERCRQEHTPSCSLSSQGFPETLTLVDCVESQACRHRHINHSCGSKCPGKRLGTVDVAPFQLDRSSFEYIALSYVWGTTKPSKGQVEDGLNPPPPSSIALGPCLDQVANTIFDAIQVTMALGRRYLWVDQYCIDQENPVKKRAQIKQMRRIYSNADLTIVAAAGKDANYGLPGVGERPKRHPPTLKVGSVTARVVPLLPSKSIPSSTWASRGWTFEEAFLSRRRLVFLEDQLYFECNLGHACERIVTSPETYLNNNPSMSLLTIYGSNAEARNKALLQGIQQESQQSHAYQANPPSRESDDIEAYIQHGVLPCLQAVVEYSKRTLTDPSDSLHAFVGMLEHFQDAIATPLCHIWGVPLPAILDARHTDLVRFLAVGLAWYHGGDGKPRGHWDWVHNPPCHRRTDFPSWSWVGWEGMKKFPSSFEGLLSDVTCDVMFRDGDRGASNISLDDIVQLNKDQGPAADHPRILVMSAQVIPNRVFTKFCHLDALNATLDGADPKTSDDTWEGRLRKGGDYVCVWLGRLGSVGYCLVLARKGKGWWRRHKVLYQRLGIVSILLDGKDVECLELPGWDRKLFEIE</sequence>
<organism evidence="3 4">
    <name type="scientific">Gibberella intermedia</name>
    <name type="common">Bulb rot disease fungus</name>
    <name type="synonym">Fusarium proliferatum</name>
    <dbReference type="NCBI Taxonomy" id="948311"/>
    <lineage>
        <taxon>Eukaryota</taxon>
        <taxon>Fungi</taxon>
        <taxon>Dikarya</taxon>
        <taxon>Ascomycota</taxon>
        <taxon>Pezizomycotina</taxon>
        <taxon>Sordariomycetes</taxon>
        <taxon>Hypocreomycetidae</taxon>
        <taxon>Hypocreales</taxon>
        <taxon>Nectriaceae</taxon>
        <taxon>Fusarium</taxon>
        <taxon>Fusarium fujikuroi species complex</taxon>
    </lineage>
</organism>
<evidence type="ECO:0000259" key="2">
    <source>
        <dbReference type="Pfam" id="PF06985"/>
    </source>
</evidence>
<accession>A0A420T984</accession>
<proteinExistence type="predicted"/>
<comment type="caution">
    <text evidence="3">The sequence shown here is derived from an EMBL/GenBank/DDBJ whole genome shotgun (WGS) entry which is preliminary data.</text>
</comment>
<feature type="region of interest" description="Disordered" evidence="1">
    <location>
        <begin position="1"/>
        <end position="72"/>
    </location>
</feature>
<gene>
    <name evidence="3" type="ORF">BFJ72_g7540</name>
</gene>
<protein>
    <recommendedName>
        <fullName evidence="2">Heterokaryon incompatibility domain-containing protein</fullName>
    </recommendedName>
</protein>
<dbReference type="InterPro" id="IPR010730">
    <property type="entry name" value="HET"/>
</dbReference>
<evidence type="ECO:0000256" key="1">
    <source>
        <dbReference type="SAM" id="MobiDB-lite"/>
    </source>
</evidence>
<feature type="domain" description="Heterokaryon incompatibility" evidence="2">
    <location>
        <begin position="335"/>
        <end position="483"/>
    </location>
</feature>
<dbReference type="PANTHER" id="PTHR33112">
    <property type="entry name" value="DOMAIN PROTEIN, PUTATIVE-RELATED"/>
    <property type="match status" value="1"/>
</dbReference>
<evidence type="ECO:0000313" key="4">
    <source>
        <dbReference type="Proteomes" id="UP000283569"/>
    </source>
</evidence>
<evidence type="ECO:0000313" key="3">
    <source>
        <dbReference type="EMBL" id="RKL38078.1"/>
    </source>
</evidence>
<dbReference type="PANTHER" id="PTHR33112:SF1">
    <property type="entry name" value="HETEROKARYON INCOMPATIBILITY DOMAIN-CONTAINING PROTEIN"/>
    <property type="match status" value="1"/>
</dbReference>
<dbReference type="Proteomes" id="UP000283569">
    <property type="component" value="Unassembled WGS sequence"/>
</dbReference>
<dbReference type="Pfam" id="PF06985">
    <property type="entry name" value="HET"/>
    <property type="match status" value="1"/>
</dbReference>
<reference evidence="3 4" key="1">
    <citation type="journal article" date="2018" name="Sci. Rep.">
        <title>Characterisation of pathogen-specific regions and novel effector candidates in Fusarium oxysporum f. sp. cepae.</title>
        <authorList>
            <person name="Armitage A.D."/>
            <person name="Taylor A."/>
            <person name="Sobczyk M.K."/>
            <person name="Baxter L."/>
            <person name="Greenfield B.P."/>
            <person name="Bates H.J."/>
            <person name="Wilson F."/>
            <person name="Jackson A.C."/>
            <person name="Ott S."/>
            <person name="Harrison R.J."/>
            <person name="Clarkson J.P."/>
        </authorList>
    </citation>
    <scope>NUCLEOTIDE SEQUENCE [LARGE SCALE GENOMIC DNA]</scope>
    <source>
        <strain evidence="3 4">Fp_A8</strain>
    </source>
</reference>